<organism evidence="6 7">
    <name type="scientific">Thraustotheca clavata</name>
    <dbReference type="NCBI Taxonomy" id="74557"/>
    <lineage>
        <taxon>Eukaryota</taxon>
        <taxon>Sar</taxon>
        <taxon>Stramenopiles</taxon>
        <taxon>Oomycota</taxon>
        <taxon>Saprolegniomycetes</taxon>
        <taxon>Saprolegniales</taxon>
        <taxon>Achlyaceae</taxon>
        <taxon>Thraustotheca</taxon>
    </lineage>
</organism>
<evidence type="ECO:0000256" key="4">
    <source>
        <dbReference type="ARBA" id="ARBA00023146"/>
    </source>
</evidence>
<dbReference type="PROSITE" id="PS50862">
    <property type="entry name" value="AA_TRNA_LIGASE_II"/>
    <property type="match status" value="1"/>
</dbReference>
<dbReference type="InterPro" id="IPR036621">
    <property type="entry name" value="Anticodon-bd_dom_sf"/>
</dbReference>
<dbReference type="Pfam" id="PF00587">
    <property type="entry name" value="tRNA-synt_2b"/>
    <property type="match status" value="1"/>
</dbReference>
<evidence type="ECO:0000313" key="6">
    <source>
        <dbReference type="EMBL" id="OQS06631.1"/>
    </source>
</evidence>
<sequence length="540" mass="59464">MSLWRGVNRLSGATQIRLHSSLPQVNYAVRSTTFVPTTKEVPADAAIPSHQLLVRAGFIRKTSNGIYMMLPLACRTLAKLEAIIDEHMHAIGCSKLSMPCLLTADLWKETGRWESSGPELFRVNDRRDVAHFSSPKLLPLRLYQIGRKYRDEIRPRFGLLRAKEFIMKDAYSFDIDREAAEATYRLMVEAYHKILNALKLPIAQVEADTGNIGGSLSHEFHVLSDFGEDGLLSCTKCDYAANVEKASGVYASTSATVDGESLADIVKNSKNYTSTLYLYNKNQLVVVLTPEYREVNPMSLKGHLDDIDQLVDVAKGHIDCSLELPSPMVFVDSAVTLDASASNVLAQSSTVIHGEFRTAKEHDGCPRCTSGALAEKRGIEVGHVFYLGNKYSKVLGAQYLDVHGKPQDMDMGCFGMGVSRLMAASVESLHDQHGIIWPDAIAPYKVVVIGLGKEQDATTSEAKNIAADLATALKDDVMLDDRWNERPGVKLTEAELIGYTWRVVVGKRFATEGVVEVLHRPTMSVSYVAPSDLKAIITAN</sequence>
<dbReference type="Gene3D" id="3.30.930.10">
    <property type="entry name" value="Bira Bifunctional Protein, Domain 2"/>
    <property type="match status" value="2"/>
</dbReference>
<protein>
    <submittedName>
        <fullName evidence="6">Prolyl-tRNA synthetase</fullName>
    </submittedName>
</protein>
<dbReference type="CDD" id="cd00861">
    <property type="entry name" value="ProRS_anticodon_short"/>
    <property type="match status" value="1"/>
</dbReference>
<dbReference type="GO" id="GO:0005524">
    <property type="term" value="F:ATP binding"/>
    <property type="evidence" value="ECO:0007669"/>
    <property type="project" value="UniProtKB-KW"/>
</dbReference>
<name>A0A1W0A8Y5_9STRA</name>
<evidence type="ECO:0000259" key="5">
    <source>
        <dbReference type="PROSITE" id="PS50862"/>
    </source>
</evidence>
<dbReference type="STRING" id="74557.A0A1W0A8Y5"/>
<keyword evidence="4 6" id="KW-0030">Aminoacyl-tRNA synthetase</keyword>
<dbReference type="InterPro" id="IPR050062">
    <property type="entry name" value="Pro-tRNA_synthetase"/>
</dbReference>
<dbReference type="InterPro" id="IPR004154">
    <property type="entry name" value="Anticodon-bd"/>
</dbReference>
<gene>
    <name evidence="6" type="ORF">THRCLA_01331</name>
</gene>
<dbReference type="GO" id="GO:0006433">
    <property type="term" value="P:prolyl-tRNA aminoacylation"/>
    <property type="evidence" value="ECO:0007669"/>
    <property type="project" value="TreeGrafter"/>
</dbReference>
<dbReference type="GO" id="GO:0005739">
    <property type="term" value="C:mitochondrion"/>
    <property type="evidence" value="ECO:0007669"/>
    <property type="project" value="TreeGrafter"/>
</dbReference>
<dbReference type="InterPro" id="IPR044140">
    <property type="entry name" value="ProRS_anticodon_short"/>
</dbReference>
<dbReference type="Gene3D" id="3.40.50.800">
    <property type="entry name" value="Anticodon-binding domain"/>
    <property type="match status" value="1"/>
</dbReference>
<dbReference type="InterPro" id="IPR002314">
    <property type="entry name" value="aa-tRNA-synt_IIb"/>
</dbReference>
<dbReference type="SUPFAM" id="SSF55681">
    <property type="entry name" value="Class II aaRS and biotin synthetases"/>
    <property type="match status" value="1"/>
</dbReference>
<dbReference type="PANTHER" id="PTHR42753">
    <property type="entry name" value="MITOCHONDRIAL RIBOSOME PROTEIN L39/PROLYL-TRNA LIGASE FAMILY MEMBER"/>
    <property type="match status" value="1"/>
</dbReference>
<dbReference type="AlphaFoldDB" id="A0A1W0A8Y5"/>
<dbReference type="Proteomes" id="UP000243217">
    <property type="component" value="Unassembled WGS sequence"/>
</dbReference>
<dbReference type="PANTHER" id="PTHR42753:SF2">
    <property type="entry name" value="PROLINE--TRNA LIGASE"/>
    <property type="match status" value="1"/>
</dbReference>
<feature type="domain" description="Aminoacyl-transfer RNA synthetases class-II family profile" evidence="5">
    <location>
        <begin position="138"/>
        <end position="438"/>
    </location>
</feature>
<evidence type="ECO:0000256" key="2">
    <source>
        <dbReference type="ARBA" id="ARBA00022741"/>
    </source>
</evidence>
<dbReference type="OrthoDB" id="10267474at2759"/>
<comment type="caution">
    <text evidence="6">The sequence shown here is derived from an EMBL/GenBank/DDBJ whole genome shotgun (WGS) entry which is preliminary data.</text>
</comment>
<dbReference type="GO" id="GO:0004827">
    <property type="term" value="F:proline-tRNA ligase activity"/>
    <property type="evidence" value="ECO:0007669"/>
    <property type="project" value="TreeGrafter"/>
</dbReference>
<proteinExistence type="predicted"/>
<dbReference type="InterPro" id="IPR033730">
    <property type="entry name" value="ProRS_core_prok"/>
</dbReference>
<dbReference type="CDD" id="cd00779">
    <property type="entry name" value="ProRS_core_prok"/>
    <property type="match status" value="1"/>
</dbReference>
<accession>A0A1W0A8Y5</accession>
<keyword evidence="2" id="KW-0547">Nucleotide-binding</keyword>
<dbReference type="InterPro" id="IPR045864">
    <property type="entry name" value="aa-tRNA-synth_II/BPL/LPL"/>
</dbReference>
<dbReference type="Pfam" id="PF03129">
    <property type="entry name" value="HGTP_anticodon"/>
    <property type="match status" value="1"/>
</dbReference>
<evidence type="ECO:0000313" key="7">
    <source>
        <dbReference type="Proteomes" id="UP000243217"/>
    </source>
</evidence>
<evidence type="ECO:0000256" key="1">
    <source>
        <dbReference type="ARBA" id="ARBA00022598"/>
    </source>
</evidence>
<keyword evidence="3" id="KW-0067">ATP-binding</keyword>
<dbReference type="InterPro" id="IPR006195">
    <property type="entry name" value="aa-tRNA-synth_II"/>
</dbReference>
<evidence type="ECO:0000256" key="3">
    <source>
        <dbReference type="ARBA" id="ARBA00022840"/>
    </source>
</evidence>
<reference evidence="6 7" key="1">
    <citation type="journal article" date="2014" name="Genome Biol. Evol.">
        <title>The secreted proteins of Achlya hypogyna and Thraustotheca clavata identify the ancestral oomycete secretome and reveal gene acquisitions by horizontal gene transfer.</title>
        <authorList>
            <person name="Misner I."/>
            <person name="Blouin N."/>
            <person name="Leonard G."/>
            <person name="Richards T.A."/>
            <person name="Lane C.E."/>
        </authorList>
    </citation>
    <scope>NUCLEOTIDE SEQUENCE [LARGE SCALE GENOMIC DNA]</scope>
    <source>
        <strain evidence="6 7">ATCC 34112</strain>
    </source>
</reference>
<keyword evidence="7" id="KW-1185">Reference proteome</keyword>
<dbReference type="EMBL" id="JNBS01000320">
    <property type="protein sequence ID" value="OQS06631.1"/>
    <property type="molecule type" value="Genomic_DNA"/>
</dbReference>
<keyword evidence="1" id="KW-0436">Ligase</keyword>
<dbReference type="SUPFAM" id="SSF52954">
    <property type="entry name" value="Class II aaRS ABD-related"/>
    <property type="match status" value="1"/>
</dbReference>